<dbReference type="SMART" id="SM00326">
    <property type="entry name" value="SH3"/>
    <property type="match status" value="1"/>
</dbReference>
<dbReference type="InterPro" id="IPR027267">
    <property type="entry name" value="AH/BAR_dom_sf"/>
</dbReference>
<dbReference type="Gene3D" id="1.20.1270.60">
    <property type="entry name" value="Arfaptin homology (AH) domain/BAR domain"/>
    <property type="match status" value="1"/>
</dbReference>
<protein>
    <submittedName>
        <fullName evidence="13">SH3 domain-containing protein</fullName>
    </submittedName>
</protein>
<dbReference type="SUPFAM" id="SSF103657">
    <property type="entry name" value="BAR/IMD domain-like"/>
    <property type="match status" value="1"/>
</dbReference>
<dbReference type="GO" id="GO:0005543">
    <property type="term" value="F:phospholipid binding"/>
    <property type="evidence" value="ECO:0007669"/>
    <property type="project" value="TreeGrafter"/>
</dbReference>
<dbReference type="AlphaFoldDB" id="A0A0M3JYC1"/>
<dbReference type="InterPro" id="IPR004148">
    <property type="entry name" value="BAR_dom"/>
</dbReference>
<dbReference type="GO" id="GO:0012505">
    <property type="term" value="C:endomembrane system"/>
    <property type="evidence" value="ECO:0007669"/>
    <property type="project" value="UniProtKB-SubCell"/>
</dbReference>
<feature type="region of interest" description="Disordered" evidence="8">
    <location>
        <begin position="1"/>
        <end position="25"/>
    </location>
</feature>
<evidence type="ECO:0000256" key="6">
    <source>
        <dbReference type="ARBA" id="ARBA00023136"/>
    </source>
</evidence>
<dbReference type="PANTHER" id="PTHR46514:SF3">
    <property type="entry name" value="AMPHIPHYSIN"/>
    <property type="match status" value="1"/>
</dbReference>
<dbReference type="InterPro" id="IPR003005">
    <property type="entry name" value="Amphiphysin"/>
</dbReference>
<evidence type="ECO:0000256" key="2">
    <source>
        <dbReference type="ARBA" id="ARBA00004496"/>
    </source>
</evidence>
<dbReference type="SUPFAM" id="SSF50044">
    <property type="entry name" value="SH3-domain"/>
    <property type="match status" value="1"/>
</dbReference>
<feature type="compositionally biased region" description="Basic and acidic residues" evidence="8">
    <location>
        <begin position="248"/>
        <end position="257"/>
    </location>
</feature>
<dbReference type="WBParaSite" id="ASIM_0001343301-mRNA-1">
    <property type="protein sequence ID" value="ASIM_0001343301-mRNA-1"/>
    <property type="gene ID" value="ASIM_0001343301"/>
</dbReference>
<feature type="compositionally biased region" description="Polar residues" evidence="8">
    <location>
        <begin position="1"/>
        <end position="13"/>
    </location>
</feature>
<dbReference type="EMBL" id="UYRR01031264">
    <property type="protein sequence ID" value="VDK48312.1"/>
    <property type="molecule type" value="Genomic_DNA"/>
</dbReference>
<reference evidence="13" key="1">
    <citation type="submission" date="2017-02" db="UniProtKB">
        <authorList>
            <consortium name="WormBaseParasite"/>
        </authorList>
    </citation>
    <scope>IDENTIFICATION</scope>
</reference>
<dbReference type="InterPro" id="IPR036028">
    <property type="entry name" value="SH3-like_dom_sf"/>
</dbReference>
<keyword evidence="6" id="KW-0472">Membrane</keyword>
<accession>A0A0M3JYC1</accession>
<dbReference type="PANTHER" id="PTHR46514">
    <property type="entry name" value="AMPHIPHYSIN"/>
    <property type="match status" value="1"/>
</dbReference>
<evidence type="ECO:0000256" key="5">
    <source>
        <dbReference type="ARBA" id="ARBA00023054"/>
    </source>
</evidence>
<feature type="domain" description="BAR" evidence="10">
    <location>
        <begin position="31"/>
        <end position="249"/>
    </location>
</feature>
<dbReference type="GO" id="GO:0005737">
    <property type="term" value="C:cytoplasm"/>
    <property type="evidence" value="ECO:0007669"/>
    <property type="project" value="UniProtKB-SubCell"/>
</dbReference>
<feature type="domain" description="SH3" evidence="9">
    <location>
        <begin position="441"/>
        <end position="505"/>
    </location>
</feature>
<dbReference type="Pfam" id="PF03114">
    <property type="entry name" value="BAR"/>
    <property type="match status" value="1"/>
</dbReference>
<dbReference type="OrthoDB" id="446293at2759"/>
<dbReference type="PROSITE" id="PS51021">
    <property type="entry name" value="BAR"/>
    <property type="match status" value="1"/>
</dbReference>
<dbReference type="PRINTS" id="PR01251">
    <property type="entry name" value="AMPHIPHYSIN"/>
</dbReference>
<evidence type="ECO:0000313" key="12">
    <source>
        <dbReference type="Proteomes" id="UP000267096"/>
    </source>
</evidence>
<evidence type="ECO:0000256" key="1">
    <source>
        <dbReference type="ARBA" id="ARBA00004308"/>
    </source>
</evidence>
<dbReference type="FunFam" id="1.20.1270.60:FF:000013">
    <property type="entry name" value="Amphiphysin isoform 2"/>
    <property type="match status" value="1"/>
</dbReference>
<evidence type="ECO:0000256" key="8">
    <source>
        <dbReference type="SAM" id="MobiDB-lite"/>
    </source>
</evidence>
<evidence type="ECO:0000256" key="4">
    <source>
        <dbReference type="ARBA" id="ARBA00022490"/>
    </source>
</evidence>
<keyword evidence="4" id="KW-0963">Cytoplasm</keyword>
<keyword evidence="12" id="KW-1185">Reference proteome</keyword>
<keyword evidence="3 7" id="KW-0728">SH3 domain</keyword>
<comment type="subcellular location">
    <subcellularLocation>
        <location evidence="2">Cytoplasm</location>
    </subcellularLocation>
    <subcellularLocation>
        <location evidence="1">Endomembrane system</location>
    </subcellularLocation>
</comment>
<dbReference type="Pfam" id="PF14604">
    <property type="entry name" value="SH3_9"/>
    <property type="match status" value="1"/>
</dbReference>
<reference evidence="11 12" key="2">
    <citation type="submission" date="2018-11" db="EMBL/GenBank/DDBJ databases">
        <authorList>
            <consortium name="Pathogen Informatics"/>
        </authorList>
    </citation>
    <scope>NUCLEOTIDE SEQUENCE [LARGE SCALE GENOMIC DNA]</scope>
</reference>
<keyword evidence="5" id="KW-0175">Coiled coil</keyword>
<feature type="compositionally biased region" description="Low complexity" evidence="8">
    <location>
        <begin position="266"/>
        <end position="291"/>
    </location>
</feature>
<feature type="compositionally biased region" description="Basic and acidic residues" evidence="8">
    <location>
        <begin position="368"/>
        <end position="380"/>
    </location>
</feature>
<evidence type="ECO:0000313" key="13">
    <source>
        <dbReference type="WBParaSite" id="ASIM_0001343301-mRNA-1"/>
    </source>
</evidence>
<evidence type="ECO:0000259" key="9">
    <source>
        <dbReference type="PROSITE" id="PS50002"/>
    </source>
</evidence>
<evidence type="ECO:0000313" key="11">
    <source>
        <dbReference type="EMBL" id="VDK48312.1"/>
    </source>
</evidence>
<name>A0A0M3JYC1_ANISI</name>
<evidence type="ECO:0000256" key="3">
    <source>
        <dbReference type="ARBA" id="ARBA00022443"/>
    </source>
</evidence>
<dbReference type="SMART" id="SM00721">
    <property type="entry name" value="BAR"/>
    <property type="match status" value="1"/>
</dbReference>
<dbReference type="InterPro" id="IPR001452">
    <property type="entry name" value="SH3_domain"/>
</dbReference>
<dbReference type="Proteomes" id="UP000267096">
    <property type="component" value="Unassembled WGS sequence"/>
</dbReference>
<organism evidence="13">
    <name type="scientific">Anisakis simplex</name>
    <name type="common">Herring worm</name>
    <dbReference type="NCBI Taxonomy" id="6269"/>
    <lineage>
        <taxon>Eukaryota</taxon>
        <taxon>Metazoa</taxon>
        <taxon>Ecdysozoa</taxon>
        <taxon>Nematoda</taxon>
        <taxon>Chromadorea</taxon>
        <taxon>Rhabditida</taxon>
        <taxon>Spirurina</taxon>
        <taxon>Ascaridomorpha</taxon>
        <taxon>Ascaridoidea</taxon>
        <taxon>Anisakidae</taxon>
        <taxon>Anisakis</taxon>
        <taxon>Anisakis simplex complex</taxon>
    </lineage>
</organism>
<evidence type="ECO:0000259" key="10">
    <source>
        <dbReference type="PROSITE" id="PS51021"/>
    </source>
</evidence>
<proteinExistence type="predicted"/>
<dbReference type="GO" id="GO:0005886">
    <property type="term" value="C:plasma membrane"/>
    <property type="evidence" value="ECO:0007669"/>
    <property type="project" value="TreeGrafter"/>
</dbReference>
<gene>
    <name evidence="11" type="ORF">ASIM_LOCUS12861</name>
</gene>
<dbReference type="Gene3D" id="2.30.30.40">
    <property type="entry name" value="SH3 Domains"/>
    <property type="match status" value="1"/>
</dbReference>
<feature type="region of interest" description="Disordered" evidence="8">
    <location>
        <begin position="247"/>
        <end position="398"/>
    </location>
</feature>
<sequence length="505" mass="56673">MNAAQQESSSGMSDTFGRHFKKQTARAKEKLLEGLGKAKATQDDVFDQHASNLSKQSKACERLQRDLKNYGFNLKAMIQAQKTLRETIRDLYEADWPDREHVCAITQSLDLQWDDYEKIINEQLIGSVNNYMSQFVDLKAKIAKRGRKLVDYDVARNNYSTVKASSKKGNEDPKVIKALQDLQHAETMYRDMNKELVDTLPATKKKDVDIVDKKDIAIVVVDSSLSLQGLQYNKSLVNQLDSLGNSFDRLRVPRPEQESPTSWNDSRSQSQRASLASSGSGVAPSAPSRPSLSGKTSPPVSPRVSLPTVEQPSSEVAEEETIRNQVYPRLNAKPNSASKKDGRNQLDVKANNTTAKRESPNPFDTEDSVEKKDKAKSKDSDDADASSNNPFDEPDQQQQHKAIVVVIFTNWETPKFDTSVIDVKNFTGIIHEIERMMFRLKVLYKVRATHHYSAEDTDELTFDAGEIIAVLESREDDLLDDGWLLGIKQSDGIQGVFPANFTKQI</sequence>
<evidence type="ECO:0000256" key="7">
    <source>
        <dbReference type="PROSITE-ProRule" id="PRU00192"/>
    </source>
</evidence>
<dbReference type="PROSITE" id="PS50002">
    <property type="entry name" value="SH3"/>
    <property type="match status" value="1"/>
</dbReference>